<dbReference type="EMBL" id="ACCL02000003">
    <property type="protein sequence ID" value="EET62062.1"/>
    <property type="molecule type" value="Genomic_DNA"/>
</dbReference>
<dbReference type="PANTHER" id="PTHR34825:SF1">
    <property type="entry name" value="AAA-ATPASE-LIKE DOMAIN-CONTAINING PROTEIN"/>
    <property type="match status" value="1"/>
</dbReference>
<dbReference type="STRING" id="168384.SAMN05660368_03905"/>
<sequence length="568" mass="65864">MKKGRCSMKPEIAIGAQDFEYIRKYGYFFVDKTSFIRQWWESGDVVTLITRPRRFGKTMNLNMVNCFFSNVYAGRSDLFEGLTIWEKEKYRELQGTYPVIFLSFANIKGNTYEATRKGIIQALVKLYSTHAYVRTEKFLNEKDLAYFDSVGMDMPEDVSVLSLMYLSDYLSRYYGKKVLILLDEYDTPLQEAYVNGYWNELVAFMRSLFNSTFKTNPYMERGLITGITRVSKESIFSDLNNLVAVTTTSEQYCTQFGFTEEEVFRSLELFGMGNRKKDIKEWYNGFTFGSRKDIYNPWSITCFLKENVLKPYWANSSANKLVSTLIQQGTSETKEIMEDLLAGKALETEIDEEIIFDQLGRKRGALWSMLLASGYLKVDEKIFSDETGRFTYHLVLTNREVRLMMEDLIRDWFSEDSVPYNAFLKALLVGDIEYMNEYMKQIAEFTFSSFDTGKHPSSNANPERFYHGFVLGLIVELAGKYRITSNRESGFGRYDVVMEPLERKAPAFVLEFKVRNPRREKTLEDTLQMALTQIVEKDYDAELVAAGIPKGQIRHYGFAFEGKKVLIG</sequence>
<dbReference type="Pfam" id="PF09820">
    <property type="entry name" value="AAA-ATPase_like"/>
    <property type="match status" value="1"/>
</dbReference>
<comment type="caution">
    <text evidence="2">The sequence shown here is derived from an EMBL/GenBank/DDBJ whole genome shotgun (WGS) entry which is preliminary data.</text>
</comment>
<protein>
    <recommendedName>
        <fullName evidence="1">AAA-ATPase-like domain-containing protein</fullName>
    </recommendedName>
</protein>
<dbReference type="SUPFAM" id="SSF52540">
    <property type="entry name" value="P-loop containing nucleoside triphosphate hydrolases"/>
    <property type="match status" value="1"/>
</dbReference>
<dbReference type="InterPro" id="IPR012547">
    <property type="entry name" value="PDDEXK_9"/>
</dbReference>
<proteinExistence type="predicted"/>
<accession>C6LAT1</accession>
<evidence type="ECO:0000313" key="3">
    <source>
        <dbReference type="Proteomes" id="UP000005561"/>
    </source>
</evidence>
<dbReference type="InterPro" id="IPR027417">
    <property type="entry name" value="P-loop_NTPase"/>
</dbReference>
<reference evidence="2" key="1">
    <citation type="submission" date="2009-07" db="EMBL/GenBank/DDBJ databases">
        <authorList>
            <person name="Weinstock G."/>
            <person name="Sodergren E."/>
            <person name="Clifton S."/>
            <person name="Fulton L."/>
            <person name="Fulton B."/>
            <person name="Courtney L."/>
            <person name="Fronick C."/>
            <person name="Harrison M."/>
            <person name="Strong C."/>
            <person name="Farmer C."/>
            <person name="Delahaunty K."/>
            <person name="Markovic C."/>
            <person name="Hall O."/>
            <person name="Minx P."/>
            <person name="Tomlinson C."/>
            <person name="Mitreva M."/>
            <person name="Nelson J."/>
            <person name="Hou S."/>
            <person name="Wollam A."/>
            <person name="Pepin K.H."/>
            <person name="Johnson M."/>
            <person name="Bhonagiri V."/>
            <person name="Nash W.E."/>
            <person name="Warren W."/>
            <person name="Chinwalla A."/>
            <person name="Mardis E.R."/>
            <person name="Wilson R.K."/>
        </authorList>
    </citation>
    <scope>NUCLEOTIDE SEQUENCE [LARGE SCALE GENOMIC DNA]</scope>
    <source>
        <strain evidence="2">DSM 14469</strain>
    </source>
</reference>
<keyword evidence="3" id="KW-1185">Reference proteome</keyword>
<gene>
    <name evidence="2" type="ORF">BRYFOR_05725</name>
</gene>
<evidence type="ECO:0000259" key="1">
    <source>
        <dbReference type="Pfam" id="PF09820"/>
    </source>
</evidence>
<organism evidence="2 3">
    <name type="scientific">Marvinbryantia formatexigens DSM 14469</name>
    <dbReference type="NCBI Taxonomy" id="478749"/>
    <lineage>
        <taxon>Bacteria</taxon>
        <taxon>Bacillati</taxon>
        <taxon>Bacillota</taxon>
        <taxon>Clostridia</taxon>
        <taxon>Lachnospirales</taxon>
        <taxon>Lachnospiraceae</taxon>
        <taxon>Marvinbryantia</taxon>
    </lineage>
</organism>
<dbReference type="PANTHER" id="PTHR34825">
    <property type="entry name" value="CONSERVED PROTEIN, WITH A WEAK D-GALACTARATE DEHYDRATASE/ALTRONATE HYDROLASE DOMAIN"/>
    <property type="match status" value="1"/>
</dbReference>
<dbReference type="eggNOG" id="COG4637">
    <property type="taxonomic scope" value="Bacteria"/>
</dbReference>
<dbReference type="InterPro" id="IPR018631">
    <property type="entry name" value="AAA-ATPase-like_dom"/>
</dbReference>
<dbReference type="Pfam" id="PF08011">
    <property type="entry name" value="PDDEXK_9"/>
    <property type="match status" value="1"/>
</dbReference>
<feature type="domain" description="AAA-ATPase-like" evidence="1">
    <location>
        <begin position="14"/>
        <end position="236"/>
    </location>
</feature>
<dbReference type="Proteomes" id="UP000005561">
    <property type="component" value="Unassembled WGS sequence"/>
</dbReference>
<evidence type="ECO:0000313" key="2">
    <source>
        <dbReference type="EMBL" id="EET62062.1"/>
    </source>
</evidence>
<dbReference type="AlphaFoldDB" id="C6LAT1"/>
<name>C6LAT1_9FIRM</name>